<comment type="similarity">
    <text evidence="2">Belongs to the ATP-dependent AMP-binding enzyme family.</text>
</comment>
<dbReference type="PROSITE" id="PS00012">
    <property type="entry name" value="PHOSPHOPANTETHEINE"/>
    <property type="match status" value="1"/>
</dbReference>
<name>A0A1H0IWF7_9SPHI</name>
<dbReference type="RefSeq" id="WP_083362116.1">
    <property type="nucleotide sequence ID" value="NZ_FNGY01000014.1"/>
</dbReference>
<dbReference type="Gene3D" id="1.10.1200.10">
    <property type="entry name" value="ACP-like"/>
    <property type="match status" value="2"/>
</dbReference>
<dbReference type="CDD" id="cd19531">
    <property type="entry name" value="LCL_NRPS-like"/>
    <property type="match status" value="1"/>
</dbReference>
<gene>
    <name evidence="6" type="ORF">SAMN05421820_1143</name>
</gene>
<dbReference type="PROSITE" id="PS00455">
    <property type="entry name" value="AMP_BINDING"/>
    <property type="match status" value="2"/>
</dbReference>
<dbReference type="Pfam" id="PF13193">
    <property type="entry name" value="AMP-binding_C"/>
    <property type="match status" value="2"/>
</dbReference>
<reference evidence="7" key="1">
    <citation type="submission" date="2016-10" db="EMBL/GenBank/DDBJ databases">
        <authorList>
            <person name="Varghese N."/>
            <person name="Submissions S."/>
        </authorList>
    </citation>
    <scope>NUCLEOTIDE SEQUENCE [LARGE SCALE GENOMIC DNA]</scope>
    <source>
        <strain evidence="7">DSM 19110</strain>
    </source>
</reference>
<dbReference type="EMBL" id="FNGY01000014">
    <property type="protein sequence ID" value="SDO35672.1"/>
    <property type="molecule type" value="Genomic_DNA"/>
</dbReference>
<dbReference type="InterPro" id="IPR009081">
    <property type="entry name" value="PP-bd_ACP"/>
</dbReference>
<dbReference type="GO" id="GO:0005829">
    <property type="term" value="C:cytosol"/>
    <property type="evidence" value="ECO:0007669"/>
    <property type="project" value="TreeGrafter"/>
</dbReference>
<dbReference type="InterPro" id="IPR000873">
    <property type="entry name" value="AMP-dep_synth/lig_dom"/>
</dbReference>
<dbReference type="InterPro" id="IPR023213">
    <property type="entry name" value="CAT-like_dom_sf"/>
</dbReference>
<dbReference type="InterPro" id="IPR045851">
    <property type="entry name" value="AMP-bd_C_sf"/>
</dbReference>
<sequence length="2099" mass="235894">MMRSKSLSQIQKYIWIDQLKNTLSPKFNIGGFAKLKGNIGVENFSGSIQDTVERQDILNWKFSNGDELFPAVSIFREKYNQPIQLLDFSSRINCEEEAVHWMKSDMEVPFDLLENRLFFTILIKCKSSTFWYVKFHHIINDGYGLSIFFKDVLGSYDHAEHHLSKYDYQEFVDHQMKETEGKAYHASKSFWQNKYTTIPPATFEGKTDLDQPSSKLFSFVVGKDVLNRNKQFCAEHGLSYLHLFLGSFLVYIYKVYSFKAFPVILPVQNRSNRKFKAILGPFVNLMPIYLQYDGGQQVLDFLYGIKKEIMTCLRHQEYQLGELLADSDVLLNSGKHFTGFRISYEKHDYNYSFNDENVTVFPLSNNYEDANLSIHIREYSNSAEELIVDLDYNTNVFSDSSIASLSKGLQSILQDLIARPLDLLESLNAVDSEERASQLDAFFDAARFSAKSPLSSRLRNALGLNADKHFLFSPQRRLSNAQINEASDVIAAHLVVGINVLNGQRIGLYLKDKSKYIEALFGIIKTGAVYVPIDTAYPEGRVMSILNSASCDFVISDHDTVNEFIRTGGFRLLLIEELKQALKSPEESLIRVKDPLYLICTSGSTGVPKGAVCNHMGFNNLLDWYVEELSLTALDKTLIVSSLGFDLTQKNLFAAALTGAELHLIDDEFYNPGAILEAIGARKITWINCTPSTFYPILELDAPNGFRNLHSLRYVVLGGESINMNLLSEWYNGAGCHTRLLNTYGPTECTDVTNYYLVPKLADYTDFVLPIGKPIPNVTSLILNPERSLIPAGAKGEICIGGIALGNGYLNDPEKTKEKFIPHPYIAAEKLYCTGDLGRLLPDGNLEFLGRIDNQVKIRGYRIELGEIESHLMNMKNIREAAVVVVENEHIGKCLLAYVIVDGDLNVKQVKNHLTGLLPDFMVPADFVKMDKFPVSANGKVDKNALPDPGTVDLTESTVYLAPNTEVERHLIRIWEEILGKENIGIRDDFFDLGGHSLKISRLMGRINKEFEIRIGPKELFGHPVLEDQAGLITHATQSAYHAIPVAASQICYPLSSSQRRLWILSQFEDGNAAYNIPRVYVFQGSLSQESLTAAFRMLIARHEILRTVFREDEEGEIRQFINDVQDTRFEIDYRDLSLSEDQETVIRELVKADATTPFDLSLGPLLRASLYQTGEDRWLFSYTMHHIISDGWSMGVLVGELLLFYNAHLKGEENRLAPLQIQYKDYACWQQKELKGSTLNASRSYWLKQFEGELPVLELRGDHIRPAIKTYNGAAVELRISAEAGKKLRDLSQSQGCTLFMGLLAVVNTLLYRYTGQQDLIVGSPIAGREYADLEGQIGFYVNTLALRSRFRGEDSFIDLLNHIRQVTLDGYEHQAYPFDELVDELDIPRDLSRNALFDVMVVLEHNQLLEAGGLGGIKASLYQGVETEGSKFDLTFSFEEIGEEIETVISYNSDIYDRAGIVQLSDHLIRLMEAVTAGPSVAIADLHYLSEEEHQQLLHGFNATAVWYPKDKTVVNLFEEQVLNTPDHIALVFEKEQLSYRDLNEKANQFSDYLVRNYGVKRCDFVAIMLERSEWVLIAILGILKSGGAYVPLEVSSPAARKEYMLEECGSRVLIDDQELEKFRQEASSYNGDNSGITMGPADLAYVMYTSGSSGKPKGVMVEHGNVVRLVKSANYVTLTDEEVLLSTGAVSFDATTFEYWAMLLNGGRLVLCSQEVLLNPKVLASQIQAQSVTMMWFTSGWLNQLADEDIEIFEGLKTLLAGGDALSPVHIKALRLRYPDLKILNGYGPTENTTFSLTYPILNPGLNIPVGRPISNSRVYILDSRDQLLPIGVVGEICLAGAGLSRGYLNQPELSRDKFVPDPFVSGERMYKSGDLGRWLPDGNVEFTGRKDDQIKIRGYRIEPGEIEEVLQRYAAISSAVVLVKENVSGEKELVAYVHTEQEISVPDLQLYLARHLPVYMIPGHFIQIDQLPLSPNGKVDKRALLAMNTGRQSLMGAVAYEAPGTEIEAQLVGIWEEVLGIDKIGIKDNFFALGGHSLKAIQLLSRVSKNMGTKIPLKDLFSEPTIEAMANVIMNDRWLKAVTDEDHAGYQKIKI</sequence>
<dbReference type="NCBIfam" id="NF003417">
    <property type="entry name" value="PRK04813.1"/>
    <property type="match status" value="2"/>
</dbReference>
<evidence type="ECO:0000256" key="2">
    <source>
        <dbReference type="ARBA" id="ARBA00006432"/>
    </source>
</evidence>
<dbReference type="InterPro" id="IPR042099">
    <property type="entry name" value="ANL_N_sf"/>
</dbReference>
<evidence type="ECO:0000256" key="4">
    <source>
        <dbReference type="ARBA" id="ARBA00022553"/>
    </source>
</evidence>
<dbReference type="SMART" id="SM00823">
    <property type="entry name" value="PKS_PP"/>
    <property type="match status" value="2"/>
</dbReference>
<dbReference type="InterPro" id="IPR010071">
    <property type="entry name" value="AA_adenyl_dom"/>
</dbReference>
<keyword evidence="3" id="KW-0596">Phosphopantetheine</keyword>
<feature type="domain" description="Carrier" evidence="5">
    <location>
        <begin position="962"/>
        <end position="1037"/>
    </location>
</feature>
<dbReference type="FunFam" id="2.30.38.10:FF:000001">
    <property type="entry name" value="Non-ribosomal peptide synthetase PvdI"/>
    <property type="match status" value="1"/>
</dbReference>
<dbReference type="InterPro" id="IPR001242">
    <property type="entry name" value="Condensation_dom"/>
</dbReference>
<organism evidence="6 7">
    <name type="scientific">Pedobacter steynii</name>
    <dbReference type="NCBI Taxonomy" id="430522"/>
    <lineage>
        <taxon>Bacteria</taxon>
        <taxon>Pseudomonadati</taxon>
        <taxon>Bacteroidota</taxon>
        <taxon>Sphingobacteriia</taxon>
        <taxon>Sphingobacteriales</taxon>
        <taxon>Sphingobacteriaceae</taxon>
        <taxon>Pedobacter</taxon>
    </lineage>
</organism>
<dbReference type="Gene3D" id="3.40.50.12780">
    <property type="entry name" value="N-terminal domain of ligase-like"/>
    <property type="match status" value="1"/>
</dbReference>
<dbReference type="Gene3D" id="3.30.559.30">
    <property type="entry name" value="Nonribosomal peptide synthetase, condensation domain"/>
    <property type="match status" value="2"/>
</dbReference>
<comment type="cofactor">
    <cofactor evidence="1">
        <name>pantetheine 4'-phosphate</name>
        <dbReference type="ChEBI" id="CHEBI:47942"/>
    </cofactor>
</comment>
<dbReference type="Pfam" id="PF00501">
    <property type="entry name" value="AMP-binding"/>
    <property type="match status" value="2"/>
</dbReference>
<dbReference type="CDD" id="cd12117">
    <property type="entry name" value="A_NRPS_Srf_like"/>
    <property type="match status" value="1"/>
</dbReference>
<dbReference type="PANTHER" id="PTHR45527:SF1">
    <property type="entry name" value="FATTY ACID SYNTHASE"/>
    <property type="match status" value="1"/>
</dbReference>
<dbReference type="InterPro" id="IPR020845">
    <property type="entry name" value="AMP-binding_CS"/>
</dbReference>
<dbReference type="Proteomes" id="UP000183200">
    <property type="component" value="Unassembled WGS sequence"/>
</dbReference>
<dbReference type="OrthoDB" id="4317020at2"/>
<dbReference type="InterPro" id="IPR006162">
    <property type="entry name" value="Ppantetheine_attach_site"/>
</dbReference>
<dbReference type="Pfam" id="PF00668">
    <property type="entry name" value="Condensation"/>
    <property type="match status" value="2"/>
</dbReference>
<evidence type="ECO:0000256" key="1">
    <source>
        <dbReference type="ARBA" id="ARBA00001957"/>
    </source>
</evidence>
<accession>A0A1H0IWF7</accession>
<dbReference type="Gene3D" id="3.30.559.10">
    <property type="entry name" value="Chloramphenicol acetyltransferase-like domain"/>
    <property type="match status" value="2"/>
</dbReference>
<dbReference type="InterPro" id="IPR036736">
    <property type="entry name" value="ACP-like_sf"/>
</dbReference>
<dbReference type="Gene3D" id="3.40.50.980">
    <property type="match status" value="2"/>
</dbReference>
<dbReference type="SUPFAM" id="SSF56801">
    <property type="entry name" value="Acetyl-CoA synthetase-like"/>
    <property type="match status" value="2"/>
</dbReference>
<dbReference type="FunFam" id="1.10.1200.10:FF:000005">
    <property type="entry name" value="Nonribosomal peptide synthetase 1"/>
    <property type="match status" value="2"/>
</dbReference>
<dbReference type="GO" id="GO:0031177">
    <property type="term" value="F:phosphopantetheine binding"/>
    <property type="evidence" value="ECO:0007669"/>
    <property type="project" value="InterPro"/>
</dbReference>
<dbReference type="Gene3D" id="2.30.38.10">
    <property type="entry name" value="Luciferase, Domain 3"/>
    <property type="match status" value="1"/>
</dbReference>
<proteinExistence type="inferred from homology"/>
<keyword evidence="7" id="KW-1185">Reference proteome</keyword>
<dbReference type="InterPro" id="IPR020806">
    <property type="entry name" value="PKS_PP-bd"/>
</dbReference>
<dbReference type="NCBIfam" id="TIGR01733">
    <property type="entry name" value="AA-adenyl-dom"/>
    <property type="match status" value="2"/>
</dbReference>
<dbReference type="GO" id="GO:0044550">
    <property type="term" value="P:secondary metabolite biosynthetic process"/>
    <property type="evidence" value="ECO:0007669"/>
    <property type="project" value="TreeGrafter"/>
</dbReference>
<evidence type="ECO:0000259" key="5">
    <source>
        <dbReference type="PROSITE" id="PS50075"/>
    </source>
</evidence>
<dbReference type="PANTHER" id="PTHR45527">
    <property type="entry name" value="NONRIBOSOMAL PEPTIDE SYNTHETASE"/>
    <property type="match status" value="1"/>
</dbReference>
<dbReference type="GO" id="GO:0043041">
    <property type="term" value="P:amino acid activation for nonribosomal peptide biosynthetic process"/>
    <property type="evidence" value="ECO:0007669"/>
    <property type="project" value="TreeGrafter"/>
</dbReference>
<dbReference type="FunFam" id="3.30.300.30:FF:000010">
    <property type="entry name" value="Enterobactin synthetase component F"/>
    <property type="match status" value="2"/>
</dbReference>
<feature type="domain" description="Carrier" evidence="5">
    <location>
        <begin position="2006"/>
        <end position="2081"/>
    </location>
</feature>
<evidence type="ECO:0000256" key="3">
    <source>
        <dbReference type="ARBA" id="ARBA00022450"/>
    </source>
</evidence>
<dbReference type="SUPFAM" id="SSF52777">
    <property type="entry name" value="CoA-dependent acyltransferases"/>
    <property type="match status" value="4"/>
</dbReference>
<dbReference type="PROSITE" id="PS50075">
    <property type="entry name" value="CARRIER"/>
    <property type="match status" value="2"/>
</dbReference>
<dbReference type="Pfam" id="PF00550">
    <property type="entry name" value="PP-binding"/>
    <property type="match status" value="2"/>
</dbReference>
<dbReference type="GO" id="GO:0003824">
    <property type="term" value="F:catalytic activity"/>
    <property type="evidence" value="ECO:0007669"/>
    <property type="project" value="InterPro"/>
</dbReference>
<dbReference type="CDD" id="cd05930">
    <property type="entry name" value="A_NRPS"/>
    <property type="match status" value="1"/>
</dbReference>
<evidence type="ECO:0000313" key="7">
    <source>
        <dbReference type="Proteomes" id="UP000183200"/>
    </source>
</evidence>
<dbReference type="Gene3D" id="3.30.300.30">
    <property type="match status" value="2"/>
</dbReference>
<keyword evidence="4" id="KW-0597">Phosphoprotein</keyword>
<dbReference type="InterPro" id="IPR025110">
    <property type="entry name" value="AMP-bd_C"/>
</dbReference>
<evidence type="ECO:0000313" key="6">
    <source>
        <dbReference type="EMBL" id="SDO35672.1"/>
    </source>
</evidence>
<protein>
    <submittedName>
        <fullName evidence="6">Amino acid adenylation domain-containing protein</fullName>
    </submittedName>
</protein>
<dbReference type="SUPFAM" id="SSF47336">
    <property type="entry name" value="ACP-like"/>
    <property type="match status" value="2"/>
</dbReference>